<organism evidence="3 4">
    <name type="scientific">Verruconis gallopava</name>
    <dbReference type="NCBI Taxonomy" id="253628"/>
    <lineage>
        <taxon>Eukaryota</taxon>
        <taxon>Fungi</taxon>
        <taxon>Dikarya</taxon>
        <taxon>Ascomycota</taxon>
        <taxon>Pezizomycotina</taxon>
        <taxon>Dothideomycetes</taxon>
        <taxon>Pleosporomycetidae</taxon>
        <taxon>Venturiales</taxon>
        <taxon>Sympoventuriaceae</taxon>
        <taxon>Verruconis</taxon>
    </lineage>
</organism>
<dbReference type="OrthoDB" id="443981at2759"/>
<accession>A0A0D1Z7G4</accession>
<feature type="compositionally biased region" description="Basic and acidic residues" evidence="1">
    <location>
        <begin position="530"/>
        <end position="544"/>
    </location>
</feature>
<dbReference type="Proteomes" id="UP000053259">
    <property type="component" value="Unassembled WGS sequence"/>
</dbReference>
<dbReference type="InterPro" id="IPR007461">
    <property type="entry name" value="Ysc84_actin-binding"/>
</dbReference>
<feature type="region of interest" description="Disordered" evidence="1">
    <location>
        <begin position="445"/>
        <end position="473"/>
    </location>
</feature>
<reference evidence="3 4" key="1">
    <citation type="submission" date="2015-01" db="EMBL/GenBank/DDBJ databases">
        <title>The Genome Sequence of Ochroconis gallopava CBS43764.</title>
        <authorList>
            <consortium name="The Broad Institute Genomics Platform"/>
            <person name="Cuomo C."/>
            <person name="de Hoog S."/>
            <person name="Gorbushina A."/>
            <person name="Stielow B."/>
            <person name="Teixiera M."/>
            <person name="Abouelleil A."/>
            <person name="Chapman S.B."/>
            <person name="Priest M."/>
            <person name="Young S.K."/>
            <person name="Wortman J."/>
            <person name="Nusbaum C."/>
            <person name="Birren B."/>
        </authorList>
    </citation>
    <scope>NUCLEOTIDE SEQUENCE [LARGE SCALE GENOMIC DNA]</scope>
    <source>
        <strain evidence="3 4">CBS 43764</strain>
    </source>
</reference>
<dbReference type="PANTHER" id="PTHR15629">
    <property type="entry name" value="SH3YL1 PROTEIN"/>
    <property type="match status" value="1"/>
</dbReference>
<dbReference type="HOGENOM" id="CLU_009742_1_0_1"/>
<dbReference type="InParanoid" id="A0A0D1Z7G4"/>
<feature type="compositionally biased region" description="Basic and acidic residues" evidence="1">
    <location>
        <begin position="558"/>
        <end position="569"/>
    </location>
</feature>
<dbReference type="Pfam" id="PF04366">
    <property type="entry name" value="Ysc84"/>
    <property type="match status" value="1"/>
</dbReference>
<keyword evidence="4" id="KW-1185">Reference proteome</keyword>
<feature type="region of interest" description="Disordered" evidence="1">
    <location>
        <begin position="495"/>
        <end position="601"/>
    </location>
</feature>
<dbReference type="CDD" id="cd11524">
    <property type="entry name" value="SYLF"/>
    <property type="match status" value="1"/>
</dbReference>
<protein>
    <recommendedName>
        <fullName evidence="2">Ysc84 actin-binding domain-containing protein</fullName>
    </recommendedName>
</protein>
<evidence type="ECO:0000259" key="2">
    <source>
        <dbReference type="Pfam" id="PF04366"/>
    </source>
</evidence>
<dbReference type="AlphaFoldDB" id="A0A0D1Z7G4"/>
<feature type="domain" description="Ysc84 actin-binding" evidence="2">
    <location>
        <begin position="135"/>
        <end position="260"/>
    </location>
</feature>
<proteinExistence type="predicted"/>
<dbReference type="GeneID" id="27308799"/>
<dbReference type="InterPro" id="IPR051702">
    <property type="entry name" value="SH3_domain_YSC84-like"/>
</dbReference>
<gene>
    <name evidence="3" type="ORF">PV09_00826</name>
</gene>
<evidence type="ECO:0000256" key="1">
    <source>
        <dbReference type="SAM" id="MobiDB-lite"/>
    </source>
</evidence>
<sequence>MWSRAKSSGKAGFDKVYGWVDKLGAPVNRLSNKVGAEAFWPTTLDKESDKAARILRSFCKDGFYEEEIKDTPAGIKQKQKVIKKIPSEVIKNAKGLAIFTVMRTGLWFSGAGGAGILVAKLPDGSWSPPSGLMLHTAGLGFLVGVDIYDCVMVINTEEALQGFSKLRATVGGEMSAVAGPVGVGGVLESEVHKRRAPIFTYLKSRGFYAGVQIDGTVLIERTDANKDFYGREIGVMEILTGKVEKPPASVNTLLRTIRAAQGDDVSWDTLPTEPPPSDFEIDNDGHIFGIPDKMDPDPYGVLALEKEGLQLKEAGTNKRASHEAFTFNPSPSSPVFQTFNRNSMDGRSTSRRSSWRTSVATVATTTAPSRPPSSMVDMAVQTDFENDTPLSSPKSLSSAGIKKMADIAEDIPSIDASVNASTTTLPVDQPATNGAHAVPKVAEAATGDATGHEKSLDKHENAEDEEEEEPVVVQTVQTAATPQFINRARLVSVKKPNAPALPPRNPVRERGKGLIIGSSNPRSDSSQDETSPHRPSTERTRSHDSMTSVDLAEVKTTTTERKDNEDEFHSATNTPAPSSPKLAPIDETTGEATPVASTAHA</sequence>
<feature type="compositionally biased region" description="Basic and acidic residues" evidence="1">
    <location>
        <begin position="450"/>
        <end position="461"/>
    </location>
</feature>
<evidence type="ECO:0000313" key="3">
    <source>
        <dbReference type="EMBL" id="KIW08907.1"/>
    </source>
</evidence>
<dbReference type="GO" id="GO:0035091">
    <property type="term" value="F:phosphatidylinositol binding"/>
    <property type="evidence" value="ECO:0007669"/>
    <property type="project" value="TreeGrafter"/>
</dbReference>
<dbReference type="RefSeq" id="XP_016218776.1">
    <property type="nucleotide sequence ID" value="XM_016353623.1"/>
</dbReference>
<dbReference type="EMBL" id="KN847530">
    <property type="protein sequence ID" value="KIW08907.1"/>
    <property type="molecule type" value="Genomic_DNA"/>
</dbReference>
<name>A0A0D1Z7G4_9PEZI</name>
<dbReference type="PANTHER" id="PTHR15629:SF8">
    <property type="entry name" value="DUF500 DOMAIN PROTEIN (AFU_ORTHOLOGUE AFUA_5G07310)"/>
    <property type="match status" value="1"/>
</dbReference>
<evidence type="ECO:0000313" key="4">
    <source>
        <dbReference type="Proteomes" id="UP000053259"/>
    </source>
</evidence>
<dbReference type="STRING" id="253628.A0A0D1Z7G4"/>
<dbReference type="VEuPathDB" id="FungiDB:PV09_00826"/>